<keyword evidence="4 6" id="KW-0479">Metal-binding</keyword>
<sequence>MAFSTFVIPAFLLWYCSKCIYNLYIHPLRSYPGPLLCRASSIPRIWHRLVGTNLYHAHQAHQKYGPVVRLSPTELSNITSGTWDDAYSNLNGYTALPKEPAFIMPVAGLPRGVVQTIDGLEHVRQRRAFAPAFTTAALRKQETMILTHMRKLIDRLQRACKHGNGETVENMADLFNFMSFDVMSELVFGKPLGLLDAGVYSPWADNVFAVFRASSIHGIVCYYAPLLRRLMMRVLASKRMVGKRDEHLSYSADLVNQRLEQGENTGLPDIWTLVGKKRDALTRGEVHINACIFMTAGTETTATALCGVVWYLATHQEQLNTLTREVRSMSVEEEPFTMQTLARLPYLNAVINESLRLYPPTPDMLYRIVPKGGTVICGKQVPTGTAVGIHQWPAYHSALNFHRPDEFIPERWLQTAEGEFANDDRKIFHPFSRGPRNCIGKDLALHEIRLALAQVLSHFNLLTVVGSEDWIRQKSHIVWVKPPLMVRMKAV</sequence>
<evidence type="ECO:0000256" key="1">
    <source>
        <dbReference type="ARBA" id="ARBA00001971"/>
    </source>
</evidence>
<evidence type="ECO:0000256" key="7">
    <source>
        <dbReference type="RuleBase" id="RU000461"/>
    </source>
</evidence>
<dbReference type="RefSeq" id="XP_033395495.1">
    <property type="nucleotide sequence ID" value="XM_033544941.1"/>
</dbReference>
<dbReference type="InterPro" id="IPR050121">
    <property type="entry name" value="Cytochrome_P450_monoxygenase"/>
</dbReference>
<dbReference type="OrthoDB" id="1470350at2759"/>
<proteinExistence type="inferred from homology"/>
<evidence type="ECO:0000256" key="3">
    <source>
        <dbReference type="ARBA" id="ARBA00022617"/>
    </source>
</evidence>
<dbReference type="PRINTS" id="PR00385">
    <property type="entry name" value="P450"/>
</dbReference>
<comment type="cofactor">
    <cofactor evidence="1 6">
        <name>heme</name>
        <dbReference type="ChEBI" id="CHEBI:30413"/>
    </cofactor>
</comment>
<evidence type="ECO:0000313" key="9">
    <source>
        <dbReference type="Proteomes" id="UP000799438"/>
    </source>
</evidence>
<dbReference type="InterPro" id="IPR017972">
    <property type="entry name" value="Cyt_P450_CS"/>
</dbReference>
<evidence type="ECO:0000256" key="4">
    <source>
        <dbReference type="ARBA" id="ARBA00022723"/>
    </source>
</evidence>
<protein>
    <recommendedName>
        <fullName evidence="10">Cytochrome P450</fullName>
    </recommendedName>
</protein>
<keyword evidence="9" id="KW-1185">Reference proteome</keyword>
<keyword evidence="3 6" id="KW-0349">Heme</keyword>
<dbReference type="PANTHER" id="PTHR24305">
    <property type="entry name" value="CYTOCHROME P450"/>
    <property type="match status" value="1"/>
</dbReference>
<name>A0A6A6B6L6_9PEZI</name>
<keyword evidence="7" id="KW-0560">Oxidoreductase</keyword>
<keyword evidence="5 6" id="KW-0408">Iron</keyword>
<keyword evidence="7" id="KW-0503">Monooxygenase</keyword>
<dbReference type="PRINTS" id="PR00463">
    <property type="entry name" value="EP450I"/>
</dbReference>
<organism evidence="8 9">
    <name type="scientific">Aplosporella prunicola CBS 121167</name>
    <dbReference type="NCBI Taxonomy" id="1176127"/>
    <lineage>
        <taxon>Eukaryota</taxon>
        <taxon>Fungi</taxon>
        <taxon>Dikarya</taxon>
        <taxon>Ascomycota</taxon>
        <taxon>Pezizomycotina</taxon>
        <taxon>Dothideomycetes</taxon>
        <taxon>Dothideomycetes incertae sedis</taxon>
        <taxon>Botryosphaeriales</taxon>
        <taxon>Aplosporellaceae</taxon>
        <taxon>Aplosporella</taxon>
    </lineage>
</organism>
<dbReference type="Pfam" id="PF00067">
    <property type="entry name" value="p450"/>
    <property type="match status" value="1"/>
</dbReference>
<dbReference type="InterPro" id="IPR001128">
    <property type="entry name" value="Cyt_P450"/>
</dbReference>
<dbReference type="InterPro" id="IPR036396">
    <property type="entry name" value="Cyt_P450_sf"/>
</dbReference>
<dbReference type="EMBL" id="ML995491">
    <property type="protein sequence ID" value="KAF2139782.1"/>
    <property type="molecule type" value="Genomic_DNA"/>
</dbReference>
<dbReference type="Proteomes" id="UP000799438">
    <property type="component" value="Unassembled WGS sequence"/>
</dbReference>
<evidence type="ECO:0000313" key="8">
    <source>
        <dbReference type="EMBL" id="KAF2139782.1"/>
    </source>
</evidence>
<evidence type="ECO:0008006" key="10">
    <source>
        <dbReference type="Google" id="ProtNLM"/>
    </source>
</evidence>
<comment type="similarity">
    <text evidence="2 7">Belongs to the cytochrome P450 family.</text>
</comment>
<accession>A0A6A6B6L6</accession>
<dbReference type="GO" id="GO:0020037">
    <property type="term" value="F:heme binding"/>
    <property type="evidence" value="ECO:0007669"/>
    <property type="project" value="InterPro"/>
</dbReference>
<dbReference type="CDD" id="cd11058">
    <property type="entry name" value="CYP60B-like"/>
    <property type="match status" value="1"/>
</dbReference>
<dbReference type="PANTHER" id="PTHR24305:SF210">
    <property type="entry name" value="CYTOCHROME P450 MONOOXYGENASE ASQL-RELATED"/>
    <property type="match status" value="1"/>
</dbReference>
<reference evidence="8" key="1">
    <citation type="journal article" date="2020" name="Stud. Mycol.">
        <title>101 Dothideomycetes genomes: a test case for predicting lifestyles and emergence of pathogens.</title>
        <authorList>
            <person name="Haridas S."/>
            <person name="Albert R."/>
            <person name="Binder M."/>
            <person name="Bloem J."/>
            <person name="Labutti K."/>
            <person name="Salamov A."/>
            <person name="Andreopoulos B."/>
            <person name="Baker S."/>
            <person name="Barry K."/>
            <person name="Bills G."/>
            <person name="Bluhm B."/>
            <person name="Cannon C."/>
            <person name="Castanera R."/>
            <person name="Culley D."/>
            <person name="Daum C."/>
            <person name="Ezra D."/>
            <person name="Gonzalez J."/>
            <person name="Henrissat B."/>
            <person name="Kuo A."/>
            <person name="Liang C."/>
            <person name="Lipzen A."/>
            <person name="Lutzoni F."/>
            <person name="Magnuson J."/>
            <person name="Mondo S."/>
            <person name="Nolan M."/>
            <person name="Ohm R."/>
            <person name="Pangilinan J."/>
            <person name="Park H.-J."/>
            <person name="Ramirez L."/>
            <person name="Alfaro M."/>
            <person name="Sun H."/>
            <person name="Tritt A."/>
            <person name="Yoshinaga Y."/>
            <person name="Zwiers L.-H."/>
            <person name="Turgeon B."/>
            <person name="Goodwin S."/>
            <person name="Spatafora J."/>
            <person name="Crous P."/>
            <person name="Grigoriev I."/>
        </authorList>
    </citation>
    <scope>NUCLEOTIDE SEQUENCE</scope>
    <source>
        <strain evidence="8">CBS 121167</strain>
    </source>
</reference>
<dbReference type="GO" id="GO:0005506">
    <property type="term" value="F:iron ion binding"/>
    <property type="evidence" value="ECO:0007669"/>
    <property type="project" value="InterPro"/>
</dbReference>
<dbReference type="PROSITE" id="PS00086">
    <property type="entry name" value="CYTOCHROME_P450"/>
    <property type="match status" value="1"/>
</dbReference>
<gene>
    <name evidence="8" type="ORF">K452DRAFT_327762</name>
</gene>
<evidence type="ECO:0000256" key="2">
    <source>
        <dbReference type="ARBA" id="ARBA00010617"/>
    </source>
</evidence>
<dbReference type="GO" id="GO:0004497">
    <property type="term" value="F:monooxygenase activity"/>
    <property type="evidence" value="ECO:0007669"/>
    <property type="project" value="UniProtKB-KW"/>
</dbReference>
<dbReference type="GO" id="GO:0016705">
    <property type="term" value="F:oxidoreductase activity, acting on paired donors, with incorporation or reduction of molecular oxygen"/>
    <property type="evidence" value="ECO:0007669"/>
    <property type="project" value="InterPro"/>
</dbReference>
<dbReference type="AlphaFoldDB" id="A0A6A6B6L6"/>
<feature type="binding site" description="axial binding residue" evidence="6">
    <location>
        <position position="438"/>
    </location>
    <ligand>
        <name>heme</name>
        <dbReference type="ChEBI" id="CHEBI:30413"/>
    </ligand>
    <ligandPart>
        <name>Fe</name>
        <dbReference type="ChEBI" id="CHEBI:18248"/>
    </ligandPart>
</feature>
<evidence type="ECO:0000256" key="6">
    <source>
        <dbReference type="PIRSR" id="PIRSR602401-1"/>
    </source>
</evidence>
<evidence type="ECO:0000256" key="5">
    <source>
        <dbReference type="ARBA" id="ARBA00023004"/>
    </source>
</evidence>
<dbReference type="SUPFAM" id="SSF48264">
    <property type="entry name" value="Cytochrome P450"/>
    <property type="match status" value="1"/>
</dbReference>
<dbReference type="InterPro" id="IPR002401">
    <property type="entry name" value="Cyt_P450_E_grp-I"/>
</dbReference>
<dbReference type="Gene3D" id="1.10.630.10">
    <property type="entry name" value="Cytochrome P450"/>
    <property type="match status" value="1"/>
</dbReference>
<dbReference type="GeneID" id="54302437"/>